<feature type="domain" description="HTH CENPB-type" evidence="2">
    <location>
        <begin position="5"/>
        <end position="78"/>
    </location>
</feature>
<dbReference type="VEuPathDB" id="FungiDB:AeMF1_015657"/>
<dbReference type="InterPro" id="IPR050863">
    <property type="entry name" value="CenT-Element_Derived"/>
</dbReference>
<dbReference type="InterPro" id="IPR006600">
    <property type="entry name" value="HTH_CenpB_DNA-bd_dom"/>
</dbReference>
<dbReference type="SMART" id="SM00674">
    <property type="entry name" value="CENPB"/>
    <property type="match status" value="1"/>
</dbReference>
<dbReference type="PANTHER" id="PTHR19303:SF57">
    <property type="entry name" value="HTH CENPB-TYPE DOMAIN-CONTAINING PROTEIN"/>
    <property type="match status" value="1"/>
</dbReference>
<gene>
    <name evidence="3" type="ORF">Ae201684_013171</name>
</gene>
<dbReference type="Gene3D" id="1.10.10.60">
    <property type="entry name" value="Homeodomain-like"/>
    <property type="match status" value="1"/>
</dbReference>
<protein>
    <recommendedName>
        <fullName evidence="2">HTH CENPB-type domain-containing protein</fullName>
    </recommendedName>
</protein>
<dbReference type="GO" id="GO:0003677">
    <property type="term" value="F:DNA binding"/>
    <property type="evidence" value="ECO:0007669"/>
    <property type="project" value="UniProtKB-KW"/>
</dbReference>
<comment type="caution">
    <text evidence="3">The sequence shown here is derived from an EMBL/GenBank/DDBJ whole genome shotgun (WGS) entry which is preliminary data.</text>
</comment>
<reference evidence="3 4" key="1">
    <citation type="submission" date="2019-07" db="EMBL/GenBank/DDBJ databases">
        <title>Genomics analysis of Aphanomyces spp. identifies a new class of oomycete effector associated with host adaptation.</title>
        <authorList>
            <person name="Gaulin E."/>
        </authorList>
    </citation>
    <scope>NUCLEOTIDE SEQUENCE [LARGE SCALE GENOMIC DNA]</scope>
    <source>
        <strain evidence="3 4">ATCC 201684</strain>
    </source>
</reference>
<keyword evidence="4" id="KW-1185">Reference proteome</keyword>
<keyword evidence="1" id="KW-0238">DNA-binding</keyword>
<name>A0A6G0WPC8_9STRA</name>
<dbReference type="GO" id="GO:0005634">
    <property type="term" value="C:nucleus"/>
    <property type="evidence" value="ECO:0007669"/>
    <property type="project" value="TreeGrafter"/>
</dbReference>
<dbReference type="AlphaFoldDB" id="A0A6G0WPC8"/>
<accession>A0A6G0WPC8</accession>
<sequence>MKGSRRVRQGTTLPPLQEENLARWVLSMRKDGVPVTEKMLQFMALEAAIDVGLNEDEFRAGWSWSKGFKKRHGLAMRSRTRVGQDSNQDGFEALERFSRRVKVLMFEHNIDTAFNAD</sequence>
<dbReference type="Proteomes" id="UP000481153">
    <property type="component" value="Unassembled WGS sequence"/>
</dbReference>
<evidence type="ECO:0000313" key="3">
    <source>
        <dbReference type="EMBL" id="KAF0729194.1"/>
    </source>
</evidence>
<dbReference type="InterPro" id="IPR009057">
    <property type="entry name" value="Homeodomain-like_sf"/>
</dbReference>
<evidence type="ECO:0000259" key="2">
    <source>
        <dbReference type="PROSITE" id="PS51253"/>
    </source>
</evidence>
<dbReference type="SUPFAM" id="SSF46689">
    <property type="entry name" value="Homeodomain-like"/>
    <property type="match status" value="1"/>
</dbReference>
<proteinExistence type="predicted"/>
<evidence type="ECO:0000256" key="1">
    <source>
        <dbReference type="ARBA" id="ARBA00023125"/>
    </source>
</evidence>
<dbReference type="Pfam" id="PF03221">
    <property type="entry name" value="HTH_Tnp_Tc5"/>
    <property type="match status" value="1"/>
</dbReference>
<evidence type="ECO:0000313" key="4">
    <source>
        <dbReference type="Proteomes" id="UP000481153"/>
    </source>
</evidence>
<dbReference type="PANTHER" id="PTHR19303">
    <property type="entry name" value="TRANSPOSON"/>
    <property type="match status" value="1"/>
</dbReference>
<dbReference type="EMBL" id="VJMJ01000167">
    <property type="protein sequence ID" value="KAF0729194.1"/>
    <property type="molecule type" value="Genomic_DNA"/>
</dbReference>
<dbReference type="PROSITE" id="PS51253">
    <property type="entry name" value="HTH_CENPB"/>
    <property type="match status" value="1"/>
</dbReference>
<organism evidence="3 4">
    <name type="scientific">Aphanomyces euteiches</name>
    <dbReference type="NCBI Taxonomy" id="100861"/>
    <lineage>
        <taxon>Eukaryota</taxon>
        <taxon>Sar</taxon>
        <taxon>Stramenopiles</taxon>
        <taxon>Oomycota</taxon>
        <taxon>Saprolegniomycetes</taxon>
        <taxon>Saprolegniales</taxon>
        <taxon>Verrucalvaceae</taxon>
        <taxon>Aphanomyces</taxon>
    </lineage>
</organism>